<keyword evidence="2" id="KW-1185">Reference proteome</keyword>
<evidence type="ECO:0000313" key="2">
    <source>
        <dbReference type="Proteomes" id="UP000665020"/>
    </source>
</evidence>
<organism evidence="1 2">
    <name type="scientific">Iocasia fonsfrigidae</name>
    <dbReference type="NCBI Taxonomy" id="2682810"/>
    <lineage>
        <taxon>Bacteria</taxon>
        <taxon>Bacillati</taxon>
        <taxon>Bacillota</taxon>
        <taxon>Clostridia</taxon>
        <taxon>Halanaerobiales</taxon>
        <taxon>Halanaerobiaceae</taxon>
        <taxon>Iocasia</taxon>
    </lineage>
</organism>
<dbReference type="EMBL" id="CP046640">
    <property type="protein sequence ID" value="QTL98112.1"/>
    <property type="molecule type" value="Genomic_DNA"/>
</dbReference>
<dbReference type="Proteomes" id="UP000665020">
    <property type="component" value="Chromosome"/>
</dbReference>
<protein>
    <submittedName>
        <fullName evidence="1">Epoxyqueuosine reductase</fullName>
    </submittedName>
</protein>
<dbReference type="KEGG" id="ifn:GM661_09045"/>
<accession>A0A8A7KJS1</accession>
<dbReference type="RefSeq" id="WP_230869691.1">
    <property type="nucleotide sequence ID" value="NZ_CP046640.1"/>
</dbReference>
<sequence>MCNNVLDILIKEFVKKYPLRNRTKIKWKEPLIAYAKADDKMFLQLKEVVSASHALPKDLMDDAATVIVYFIPFRKELVRTNAVEQSASKEWAEAYIDTNQLISDLNNYINKIIVKSGYKTSSIPATHNFDQESLLSDWSHRHIGFIAGLGKFGLNNMLITEKGCCGRIGSIITNLHITPTERKEGEYCLYKAKGVCKICISKCVNQALQLDSYDRHLCYEMSLSNDRKYNGLGKTDVCGKCLIELPCSFTKPLK</sequence>
<dbReference type="AlphaFoldDB" id="A0A8A7KJS1"/>
<name>A0A8A7KJS1_9FIRM</name>
<proteinExistence type="predicted"/>
<gene>
    <name evidence="1" type="ORF">GM661_09045</name>
</gene>
<dbReference type="PANTHER" id="PTHR42827">
    <property type="entry name" value="IRON-SULFUR CLUSTER-BINDING PROTEIN-RELATED"/>
    <property type="match status" value="1"/>
</dbReference>
<reference evidence="1" key="1">
    <citation type="submission" date="2019-12" db="EMBL/GenBank/DDBJ databases">
        <authorList>
            <person name="zhang j."/>
            <person name="sun C.M."/>
        </authorList>
    </citation>
    <scope>NUCLEOTIDE SEQUENCE</scope>
    <source>
        <strain evidence="1">NS-1</strain>
    </source>
</reference>
<evidence type="ECO:0000313" key="1">
    <source>
        <dbReference type="EMBL" id="QTL98112.1"/>
    </source>
</evidence>
<dbReference type="PANTHER" id="PTHR42827:SF1">
    <property type="entry name" value="IRON-SULFUR CLUSTER-BINDING PROTEIN"/>
    <property type="match status" value="1"/>
</dbReference>